<dbReference type="RefSeq" id="WP_021828033.1">
    <property type="nucleotide sequence ID" value="NZ_AWTR02000045.1"/>
</dbReference>
<evidence type="ECO:0000313" key="4">
    <source>
        <dbReference type="Proteomes" id="UP000019112"/>
    </source>
</evidence>
<organism evidence="3 4">
    <name type="scientific">Holospora obtusa F1</name>
    <dbReference type="NCBI Taxonomy" id="1399147"/>
    <lineage>
        <taxon>Bacteria</taxon>
        <taxon>Pseudomonadati</taxon>
        <taxon>Pseudomonadota</taxon>
        <taxon>Alphaproteobacteria</taxon>
        <taxon>Holosporales</taxon>
        <taxon>Holosporaceae</taxon>
        <taxon>Holospora</taxon>
    </lineage>
</organism>
<proteinExistence type="predicted"/>
<feature type="region of interest" description="Disordered" evidence="1">
    <location>
        <begin position="20"/>
        <end position="71"/>
    </location>
</feature>
<sequence>MQKKIFLFISVLTSSVVFSNPPAAPAPAPAAPAAPVLTAPTPAPAPAQPQPSDDLFVPSSAKGGNANLEQRMDAMESVFSDICKRFSKEEGPSGMGAAEPHAPGVANPQPA</sequence>
<gene>
    <name evidence="3" type="ORF">P618_200381</name>
</gene>
<dbReference type="Proteomes" id="UP000019112">
    <property type="component" value="Unassembled WGS sequence"/>
</dbReference>
<keyword evidence="4" id="KW-1185">Reference proteome</keyword>
<name>W6TE61_HOLOB</name>
<keyword evidence="2" id="KW-0732">Signal</keyword>
<accession>W6TE61</accession>
<evidence type="ECO:0000313" key="3">
    <source>
        <dbReference type="EMBL" id="ETZ07433.1"/>
    </source>
</evidence>
<protein>
    <submittedName>
        <fullName evidence="3">Uncharacterized protein</fullName>
    </submittedName>
</protein>
<feature type="region of interest" description="Disordered" evidence="1">
    <location>
        <begin position="85"/>
        <end position="111"/>
    </location>
</feature>
<dbReference type="EMBL" id="AWTR02000045">
    <property type="protein sequence ID" value="ETZ07433.1"/>
    <property type="molecule type" value="Genomic_DNA"/>
</dbReference>
<feature type="compositionally biased region" description="Pro residues" evidence="1">
    <location>
        <begin position="22"/>
        <end position="32"/>
    </location>
</feature>
<dbReference type="AlphaFoldDB" id="W6TE61"/>
<reference evidence="3 4" key="1">
    <citation type="journal article" date="2014" name="FEMS Microbiol. Lett.">
        <title>Draft genome sequences of three Holospora species (Holospora obtusa, Holospora undulata, and Holospora elegans), endonuclear symbiotic bacteria of the ciliate Paramecium caudatum.</title>
        <authorList>
            <person name="Dohra H."/>
            <person name="Tanaka K."/>
            <person name="Suzuki T."/>
            <person name="Fujishima M."/>
            <person name="Suzuki H."/>
        </authorList>
    </citation>
    <scope>NUCLEOTIDE SEQUENCE [LARGE SCALE GENOMIC DNA]</scope>
    <source>
        <strain evidence="3 4">F1</strain>
    </source>
</reference>
<feature type="signal peptide" evidence="2">
    <location>
        <begin position="1"/>
        <end position="19"/>
    </location>
</feature>
<evidence type="ECO:0000256" key="2">
    <source>
        <dbReference type="SAM" id="SignalP"/>
    </source>
</evidence>
<evidence type="ECO:0000256" key="1">
    <source>
        <dbReference type="SAM" id="MobiDB-lite"/>
    </source>
</evidence>
<feature type="chain" id="PRO_5004881217" evidence="2">
    <location>
        <begin position="20"/>
        <end position="111"/>
    </location>
</feature>
<comment type="caution">
    <text evidence="3">The sequence shown here is derived from an EMBL/GenBank/DDBJ whole genome shotgun (WGS) entry which is preliminary data.</text>
</comment>